<dbReference type="InterPro" id="IPR002941">
    <property type="entry name" value="DNA_methylase_N4/N6"/>
</dbReference>
<accession>A0A075I5H4</accession>
<proteinExistence type="predicted"/>
<dbReference type="Pfam" id="PF01555">
    <property type="entry name" value="N6_N4_Mtase"/>
    <property type="match status" value="1"/>
</dbReference>
<organism evidence="4">
    <name type="scientific">uncultured marine thaumarchaeote SAT1000_12_G12</name>
    <dbReference type="NCBI Taxonomy" id="1456380"/>
    <lineage>
        <taxon>Archaea</taxon>
        <taxon>Nitrososphaerota</taxon>
        <taxon>environmental samples</taxon>
    </lineage>
</organism>
<evidence type="ECO:0000313" key="4">
    <source>
        <dbReference type="EMBL" id="AIF23105.1"/>
    </source>
</evidence>
<name>A0A075I5H4_9ARCH</name>
<protein>
    <submittedName>
        <fullName evidence="4">Modification methylase MvaI</fullName>
    </submittedName>
</protein>
<evidence type="ECO:0000256" key="2">
    <source>
        <dbReference type="ARBA" id="ARBA00022679"/>
    </source>
</evidence>
<dbReference type="SUPFAM" id="SSF53335">
    <property type="entry name" value="S-adenosyl-L-methionine-dependent methyltransferases"/>
    <property type="match status" value="1"/>
</dbReference>
<evidence type="ECO:0000256" key="1">
    <source>
        <dbReference type="ARBA" id="ARBA00022603"/>
    </source>
</evidence>
<evidence type="ECO:0000259" key="3">
    <source>
        <dbReference type="Pfam" id="PF01555"/>
    </source>
</evidence>
<keyword evidence="1 4" id="KW-0489">Methyltransferase</keyword>
<dbReference type="GO" id="GO:0008170">
    <property type="term" value="F:N-methyltransferase activity"/>
    <property type="evidence" value="ECO:0007669"/>
    <property type="project" value="InterPro"/>
</dbReference>
<dbReference type="InterPro" id="IPR029063">
    <property type="entry name" value="SAM-dependent_MTases_sf"/>
</dbReference>
<dbReference type="EMBL" id="KF901222">
    <property type="protein sequence ID" value="AIF23105.1"/>
    <property type="molecule type" value="Genomic_DNA"/>
</dbReference>
<dbReference type="Gene3D" id="3.40.50.150">
    <property type="entry name" value="Vaccinia Virus protein VP39"/>
    <property type="match status" value="1"/>
</dbReference>
<reference evidence="4" key="1">
    <citation type="journal article" date="2014" name="Genome Biol. Evol.">
        <title>Pangenome evidence for extensive interdomain horizontal transfer affecting lineage core and shell genes in uncultured planktonic thaumarchaeota and euryarchaeota.</title>
        <authorList>
            <person name="Deschamps P."/>
            <person name="Zivanovic Y."/>
            <person name="Moreira D."/>
            <person name="Rodriguez-Valera F."/>
            <person name="Lopez-Garcia P."/>
        </authorList>
    </citation>
    <scope>NUCLEOTIDE SEQUENCE</scope>
</reference>
<keyword evidence="2" id="KW-0808">Transferase</keyword>
<dbReference type="GO" id="GO:0032259">
    <property type="term" value="P:methylation"/>
    <property type="evidence" value="ECO:0007669"/>
    <property type="project" value="UniProtKB-KW"/>
</dbReference>
<dbReference type="GO" id="GO:0003677">
    <property type="term" value="F:DNA binding"/>
    <property type="evidence" value="ECO:0007669"/>
    <property type="project" value="InterPro"/>
</dbReference>
<dbReference type="PRINTS" id="PR00508">
    <property type="entry name" value="S21N4MTFRASE"/>
</dbReference>
<dbReference type="AlphaFoldDB" id="A0A075I5H4"/>
<dbReference type="InterPro" id="IPR001091">
    <property type="entry name" value="RM_Methyltransferase"/>
</dbReference>
<feature type="domain" description="DNA methylase N-4/N-6" evidence="3">
    <location>
        <begin position="10"/>
        <end position="84"/>
    </location>
</feature>
<sequence>MSSLVSVTKEDWTFRDISTKEYTHGFHLYPARMHPEIAKRLIQKYIRKSSDIVFDPFMGSGGVLVESMLHGNNSVGIDLNPFAVLLSTVKTTPLDAAKLETTFNQIILDSKKDKKNKIEYDNAPNFLPKNQKKNL</sequence>